<protein>
    <submittedName>
        <fullName evidence="1">Uncharacterized protein</fullName>
    </submittedName>
</protein>
<dbReference type="EMBL" id="CASHSV030000615">
    <property type="protein sequence ID" value="CAJ2669399.1"/>
    <property type="molecule type" value="Genomic_DNA"/>
</dbReference>
<reference evidence="1" key="1">
    <citation type="submission" date="2023-10" db="EMBL/GenBank/DDBJ databases">
        <authorList>
            <person name="Rodriguez Cubillos JULIANA M."/>
            <person name="De Vega J."/>
        </authorList>
    </citation>
    <scope>NUCLEOTIDE SEQUENCE</scope>
</reference>
<evidence type="ECO:0000313" key="2">
    <source>
        <dbReference type="Proteomes" id="UP001177021"/>
    </source>
</evidence>
<comment type="caution">
    <text evidence="1">The sequence shown here is derived from an EMBL/GenBank/DDBJ whole genome shotgun (WGS) entry which is preliminary data.</text>
</comment>
<keyword evidence="2" id="KW-1185">Reference proteome</keyword>
<sequence length="402" mass="46698">MEKDNTSNDLFSNLPKEILGHIISFLPNESSMETILISTRWRDLWNEAIIIYGTKQDITSVVAKFLTSFDDFDPLKHPRKLQFHYDEDNVLLATIANNSKLLLDFSPLKKEFIENIQMHYELQFKLNKQQKISYKSFTSNIFSLKSLYLKSISYLTSDVASSIISSLDHLENLVIISCNGLKFLSIDSNFELKKLTILDCLQLKSLHLKTSKLKSFHYRGPLPWILPEFHFNLSYAMLDFRLGPSCGNITTKDFDATLLTIKNSQVLTLCRWTFEELIWPSISPPYGCFNFYELRELWWIDSYYKDEYSMDALVTFLKLCPSLEQLFVTIDDESYSAERSNSCLIQATKCTKLEHLKLIKFMGFTSRKDEILLAKYFIHLIKGKLPKINTSDGSCLDLEFIQ</sequence>
<name>A0ACB0LM48_TRIPR</name>
<proteinExistence type="predicted"/>
<accession>A0ACB0LM48</accession>
<organism evidence="1 2">
    <name type="scientific">Trifolium pratense</name>
    <name type="common">Red clover</name>
    <dbReference type="NCBI Taxonomy" id="57577"/>
    <lineage>
        <taxon>Eukaryota</taxon>
        <taxon>Viridiplantae</taxon>
        <taxon>Streptophyta</taxon>
        <taxon>Embryophyta</taxon>
        <taxon>Tracheophyta</taxon>
        <taxon>Spermatophyta</taxon>
        <taxon>Magnoliopsida</taxon>
        <taxon>eudicotyledons</taxon>
        <taxon>Gunneridae</taxon>
        <taxon>Pentapetalae</taxon>
        <taxon>rosids</taxon>
        <taxon>fabids</taxon>
        <taxon>Fabales</taxon>
        <taxon>Fabaceae</taxon>
        <taxon>Papilionoideae</taxon>
        <taxon>50 kb inversion clade</taxon>
        <taxon>NPAAA clade</taxon>
        <taxon>Hologalegina</taxon>
        <taxon>IRL clade</taxon>
        <taxon>Trifolieae</taxon>
        <taxon>Trifolium</taxon>
    </lineage>
</organism>
<evidence type="ECO:0000313" key="1">
    <source>
        <dbReference type="EMBL" id="CAJ2669399.1"/>
    </source>
</evidence>
<dbReference type="Proteomes" id="UP001177021">
    <property type="component" value="Unassembled WGS sequence"/>
</dbReference>
<gene>
    <name evidence="1" type="ORF">MILVUS5_LOCUS33609</name>
</gene>